<dbReference type="AlphaFoldDB" id="A0A7W3T2L6"/>
<dbReference type="EMBL" id="VKHS01000173">
    <property type="protein sequence ID" value="MBB0229804.1"/>
    <property type="molecule type" value="Genomic_DNA"/>
</dbReference>
<organism evidence="2 3">
    <name type="scientific">Streptomyces calidiresistens</name>
    <dbReference type="NCBI Taxonomy" id="1485586"/>
    <lineage>
        <taxon>Bacteria</taxon>
        <taxon>Bacillati</taxon>
        <taxon>Actinomycetota</taxon>
        <taxon>Actinomycetes</taxon>
        <taxon>Kitasatosporales</taxon>
        <taxon>Streptomycetaceae</taxon>
        <taxon>Streptomyces</taxon>
    </lineage>
</organism>
<evidence type="ECO:0000313" key="3">
    <source>
        <dbReference type="Proteomes" id="UP000530234"/>
    </source>
</evidence>
<gene>
    <name evidence="2" type="ORF">FOE67_09830</name>
</gene>
<protein>
    <submittedName>
        <fullName evidence="2">Cyclase</fullName>
    </submittedName>
</protein>
<dbReference type="Pfam" id="PF03364">
    <property type="entry name" value="Polyketide_cyc"/>
    <property type="match status" value="1"/>
</dbReference>
<reference evidence="3" key="1">
    <citation type="submission" date="2019-10" db="EMBL/GenBank/DDBJ databases">
        <title>Streptomyces sp. nov., a novel actinobacterium isolated from alkaline environment.</title>
        <authorList>
            <person name="Golinska P."/>
        </authorList>
    </citation>
    <scope>NUCLEOTIDE SEQUENCE [LARGE SCALE GENOMIC DNA]</scope>
    <source>
        <strain evidence="3">DSM 42108</strain>
    </source>
</reference>
<dbReference type="Proteomes" id="UP000530234">
    <property type="component" value="Unassembled WGS sequence"/>
</dbReference>
<dbReference type="InterPro" id="IPR047137">
    <property type="entry name" value="ORF3"/>
</dbReference>
<evidence type="ECO:0000313" key="2">
    <source>
        <dbReference type="EMBL" id="MBB0229804.1"/>
    </source>
</evidence>
<dbReference type="PANTHER" id="PTHR33824:SF7">
    <property type="entry name" value="POLYKETIDE CYCLASE_DEHYDRASE AND LIPID TRANSPORT SUPERFAMILY PROTEIN"/>
    <property type="match status" value="1"/>
</dbReference>
<dbReference type="RefSeq" id="WP_182662660.1">
    <property type="nucleotide sequence ID" value="NZ_VKHS01000173.1"/>
</dbReference>
<evidence type="ECO:0000259" key="1">
    <source>
        <dbReference type="Pfam" id="PF03364"/>
    </source>
</evidence>
<name>A0A7W3T2L6_9ACTN</name>
<proteinExistence type="predicted"/>
<dbReference type="PANTHER" id="PTHR33824">
    <property type="entry name" value="POLYKETIDE CYCLASE/DEHYDRASE AND LIPID TRANSPORT SUPERFAMILY PROTEIN"/>
    <property type="match status" value="1"/>
</dbReference>
<sequence length="148" mass="16998">MSHIEESIEVAVPVTTAYNQWTQFEEFPEFMSGVERVDQLSDSRTHWVTNIAGAQREFDADITQQVPDERIAWASRNGPKQAGVVTFHRLDDSHTKVMLQMEYAPENFTEAIGDKMGFVRRKAKQDLDNFKEFIESRGAETGTWRGKI</sequence>
<dbReference type="InterPro" id="IPR023393">
    <property type="entry name" value="START-like_dom_sf"/>
</dbReference>
<dbReference type="Gene3D" id="3.30.530.20">
    <property type="match status" value="1"/>
</dbReference>
<dbReference type="CDD" id="cd07817">
    <property type="entry name" value="SRPBCC_8"/>
    <property type="match status" value="1"/>
</dbReference>
<comment type="caution">
    <text evidence="2">The sequence shown here is derived from an EMBL/GenBank/DDBJ whole genome shotgun (WGS) entry which is preliminary data.</text>
</comment>
<feature type="domain" description="Coenzyme Q-binding protein COQ10 START" evidence="1">
    <location>
        <begin position="10"/>
        <end position="129"/>
    </location>
</feature>
<keyword evidence="3" id="KW-1185">Reference proteome</keyword>
<accession>A0A7W3T2L6</accession>
<dbReference type="InterPro" id="IPR005031">
    <property type="entry name" value="COQ10_START"/>
</dbReference>
<dbReference type="SUPFAM" id="SSF55961">
    <property type="entry name" value="Bet v1-like"/>
    <property type="match status" value="1"/>
</dbReference>